<keyword evidence="10" id="KW-0969">Cilium</keyword>
<evidence type="ECO:0000313" key="11">
    <source>
        <dbReference type="Proteomes" id="UP000623269"/>
    </source>
</evidence>
<evidence type="ECO:0000256" key="1">
    <source>
        <dbReference type="ARBA" id="ARBA00004651"/>
    </source>
</evidence>
<evidence type="ECO:0000313" key="10">
    <source>
        <dbReference type="EMBL" id="MBH1942002.1"/>
    </source>
</evidence>
<gene>
    <name evidence="9 10" type="primary">fliQ</name>
    <name evidence="10" type="ORF">I5677_13960</name>
</gene>
<feature type="transmembrane region" description="Helical" evidence="9">
    <location>
        <begin position="51"/>
        <end position="70"/>
    </location>
</feature>
<evidence type="ECO:0000256" key="8">
    <source>
        <dbReference type="ARBA" id="ARBA00023143"/>
    </source>
</evidence>
<dbReference type="PRINTS" id="PR00952">
    <property type="entry name" value="TYPE3IMQPROT"/>
</dbReference>
<feature type="transmembrane region" description="Helical" evidence="9">
    <location>
        <begin position="20"/>
        <end position="39"/>
    </location>
</feature>
<dbReference type="Pfam" id="PF01313">
    <property type="entry name" value="Bac_export_3"/>
    <property type="match status" value="1"/>
</dbReference>
<proteinExistence type="inferred from homology"/>
<evidence type="ECO:0000256" key="7">
    <source>
        <dbReference type="ARBA" id="ARBA00023136"/>
    </source>
</evidence>
<dbReference type="PIRSF" id="PIRSF004669">
    <property type="entry name" value="FliQ"/>
    <property type="match status" value="1"/>
</dbReference>
<dbReference type="GO" id="GO:0005886">
    <property type="term" value="C:plasma membrane"/>
    <property type="evidence" value="ECO:0007669"/>
    <property type="project" value="UniProtKB-SubCell"/>
</dbReference>
<keyword evidence="5 9" id="KW-0812">Transmembrane</keyword>
<dbReference type="RefSeq" id="WP_197662247.1">
    <property type="nucleotide sequence ID" value="NZ_JAEAGR010000016.1"/>
</dbReference>
<comment type="similarity">
    <text evidence="2 9">Belongs to the FliQ/MopD/SpaQ family.</text>
</comment>
<dbReference type="PANTHER" id="PTHR34040">
    <property type="entry name" value="FLAGELLAR BIOSYNTHETIC PROTEIN FLIQ"/>
    <property type="match status" value="1"/>
</dbReference>
<organism evidence="10 11">
    <name type="scientific">Mobilitalea sibirica</name>
    <dbReference type="NCBI Taxonomy" id="1462919"/>
    <lineage>
        <taxon>Bacteria</taxon>
        <taxon>Bacillati</taxon>
        <taxon>Bacillota</taxon>
        <taxon>Clostridia</taxon>
        <taxon>Lachnospirales</taxon>
        <taxon>Lachnospiraceae</taxon>
        <taxon>Mobilitalea</taxon>
    </lineage>
</organism>
<comment type="subcellular location">
    <subcellularLocation>
        <location evidence="1 9">Cell membrane</location>
        <topology evidence="1">Multi-pass membrane protein</topology>
    </subcellularLocation>
    <subcellularLocation>
        <location evidence="9">Bacterial flagellum basal body</location>
    </subcellularLocation>
</comment>
<dbReference type="PANTHER" id="PTHR34040:SF2">
    <property type="entry name" value="FLAGELLAR BIOSYNTHETIC PROTEIN FLIQ"/>
    <property type="match status" value="1"/>
</dbReference>
<dbReference type="GO" id="GO:0009306">
    <property type="term" value="P:protein secretion"/>
    <property type="evidence" value="ECO:0007669"/>
    <property type="project" value="InterPro"/>
</dbReference>
<evidence type="ECO:0000256" key="9">
    <source>
        <dbReference type="RuleBase" id="RU364090"/>
    </source>
</evidence>
<evidence type="ECO:0000256" key="3">
    <source>
        <dbReference type="ARBA" id="ARBA00021718"/>
    </source>
</evidence>
<keyword evidence="7 9" id="KW-0472">Membrane</keyword>
<evidence type="ECO:0000256" key="4">
    <source>
        <dbReference type="ARBA" id="ARBA00022475"/>
    </source>
</evidence>
<dbReference type="AlphaFoldDB" id="A0A8J7H4R5"/>
<accession>A0A8J7H4R5</accession>
<dbReference type="InterPro" id="IPR002191">
    <property type="entry name" value="Bac_export_3"/>
</dbReference>
<dbReference type="GO" id="GO:0044780">
    <property type="term" value="P:bacterial-type flagellum assembly"/>
    <property type="evidence" value="ECO:0007669"/>
    <property type="project" value="InterPro"/>
</dbReference>
<keyword evidence="4 9" id="KW-1003">Cell membrane</keyword>
<comment type="function">
    <text evidence="9">Role in flagellar biosynthesis.</text>
</comment>
<dbReference type="EMBL" id="JAEAGR010000016">
    <property type="protein sequence ID" value="MBH1942002.1"/>
    <property type="molecule type" value="Genomic_DNA"/>
</dbReference>
<dbReference type="InterPro" id="IPR006305">
    <property type="entry name" value="FliQ"/>
</dbReference>
<dbReference type="NCBIfam" id="TIGR01402">
    <property type="entry name" value="fliQ"/>
    <property type="match status" value="1"/>
</dbReference>
<sequence>MNEIIVIDIAKQAVYLMLKVAAPMLITSLVVGLVLSVLQTVTSIQEQTLTFVPKLVAVFVVMMLFGNWILTSLREFMVELFSNFSYYINAL</sequence>
<keyword evidence="10" id="KW-0282">Flagellum</keyword>
<keyword evidence="8 9" id="KW-0975">Bacterial flagellum</keyword>
<evidence type="ECO:0000256" key="2">
    <source>
        <dbReference type="ARBA" id="ARBA00006156"/>
    </source>
</evidence>
<dbReference type="GO" id="GO:0009425">
    <property type="term" value="C:bacterial-type flagellum basal body"/>
    <property type="evidence" value="ECO:0007669"/>
    <property type="project" value="UniProtKB-SubCell"/>
</dbReference>
<evidence type="ECO:0000256" key="6">
    <source>
        <dbReference type="ARBA" id="ARBA00022989"/>
    </source>
</evidence>
<protein>
    <recommendedName>
        <fullName evidence="3 9">Flagellar biosynthetic protein FliQ</fullName>
    </recommendedName>
</protein>
<keyword evidence="6 9" id="KW-1133">Transmembrane helix</keyword>
<evidence type="ECO:0000256" key="5">
    <source>
        <dbReference type="ARBA" id="ARBA00022692"/>
    </source>
</evidence>
<dbReference type="Proteomes" id="UP000623269">
    <property type="component" value="Unassembled WGS sequence"/>
</dbReference>
<reference evidence="10" key="1">
    <citation type="submission" date="2020-12" db="EMBL/GenBank/DDBJ databases">
        <title>M. sibirica DSM 26468T genome.</title>
        <authorList>
            <person name="Thieme N."/>
            <person name="Rettenmaier R."/>
            <person name="Zverlov V."/>
            <person name="Liebl W."/>
        </authorList>
    </citation>
    <scope>NUCLEOTIDE SEQUENCE</scope>
    <source>
        <strain evidence="10">DSM 26468</strain>
    </source>
</reference>
<name>A0A8J7H4R5_9FIRM</name>
<comment type="caution">
    <text evidence="10">The sequence shown here is derived from an EMBL/GenBank/DDBJ whole genome shotgun (WGS) entry which is preliminary data.</text>
</comment>
<keyword evidence="11" id="KW-1185">Reference proteome</keyword>
<keyword evidence="10" id="KW-0966">Cell projection</keyword>